<dbReference type="Proteomes" id="UP000253664">
    <property type="component" value="Unassembled WGS sequence"/>
</dbReference>
<organism evidence="2 3">
    <name type="scientific">Ophiocordyceps polyrhachis-furcata BCC 54312</name>
    <dbReference type="NCBI Taxonomy" id="1330021"/>
    <lineage>
        <taxon>Eukaryota</taxon>
        <taxon>Fungi</taxon>
        <taxon>Dikarya</taxon>
        <taxon>Ascomycota</taxon>
        <taxon>Pezizomycotina</taxon>
        <taxon>Sordariomycetes</taxon>
        <taxon>Hypocreomycetidae</taxon>
        <taxon>Hypocreales</taxon>
        <taxon>Ophiocordycipitaceae</taxon>
        <taxon>Ophiocordyceps</taxon>
    </lineage>
</organism>
<evidence type="ECO:0000256" key="1">
    <source>
        <dbReference type="SAM" id="MobiDB-lite"/>
    </source>
</evidence>
<accession>A0A367LSI5</accession>
<proteinExistence type="predicted"/>
<feature type="non-terminal residue" evidence="2">
    <location>
        <position position="170"/>
    </location>
</feature>
<feature type="non-terminal residue" evidence="2">
    <location>
        <position position="1"/>
    </location>
</feature>
<gene>
    <name evidence="2" type="ORF">L249_1696</name>
</gene>
<sequence>PKRGKKRQKNQEIEGSDNDSPKGPGLLNVTLLISWLEEISDTTPLEYFISRFLSPRERSTIAIKLKVPRVTYILAKLAYPQGYFFKQLIEVYRPKYYRAIIIAREVPSYTDSKEDGEALQIRGCFAGSKGIADLAVAYKDYLNPCVSPRLAKDMPNPFIDDGLQPGENNN</sequence>
<name>A0A367LSI5_9HYPO</name>
<protein>
    <submittedName>
        <fullName evidence="2">Uncharacterized protein</fullName>
    </submittedName>
</protein>
<dbReference type="AlphaFoldDB" id="A0A367LSI5"/>
<evidence type="ECO:0000313" key="2">
    <source>
        <dbReference type="EMBL" id="RCI17378.1"/>
    </source>
</evidence>
<dbReference type="EMBL" id="LKCN02000001">
    <property type="protein sequence ID" value="RCI17378.1"/>
    <property type="molecule type" value="Genomic_DNA"/>
</dbReference>
<feature type="region of interest" description="Disordered" evidence="1">
    <location>
        <begin position="1"/>
        <end position="21"/>
    </location>
</feature>
<comment type="caution">
    <text evidence="2">The sequence shown here is derived from an EMBL/GenBank/DDBJ whole genome shotgun (WGS) entry which is preliminary data.</text>
</comment>
<reference evidence="2 3" key="1">
    <citation type="journal article" date="2015" name="BMC Genomics">
        <title>Insights from the genome of Ophiocordyceps polyrhachis-furcata to pathogenicity and host specificity in insect fungi.</title>
        <authorList>
            <person name="Wichadakul D."/>
            <person name="Kobmoo N."/>
            <person name="Ingsriswang S."/>
            <person name="Tangphatsornruang S."/>
            <person name="Chantasingh D."/>
            <person name="Luangsa-ard J.J."/>
            <person name="Eurwilaichitr L."/>
        </authorList>
    </citation>
    <scope>NUCLEOTIDE SEQUENCE [LARGE SCALE GENOMIC DNA]</scope>
    <source>
        <strain evidence="2 3">BCC 54312</strain>
    </source>
</reference>
<dbReference type="OrthoDB" id="5001282at2759"/>
<keyword evidence="3" id="KW-1185">Reference proteome</keyword>
<evidence type="ECO:0000313" key="3">
    <source>
        <dbReference type="Proteomes" id="UP000253664"/>
    </source>
</evidence>